<evidence type="ECO:0000313" key="3">
    <source>
        <dbReference type="Proteomes" id="UP000474640"/>
    </source>
</evidence>
<name>A0A7C8RAB1_ORBOL</name>
<dbReference type="Gene3D" id="3.30.710.10">
    <property type="entry name" value="Potassium Channel Kv1.1, Chain A"/>
    <property type="match status" value="1"/>
</dbReference>
<feature type="domain" description="BTB" evidence="1">
    <location>
        <begin position="24"/>
        <end position="97"/>
    </location>
</feature>
<evidence type="ECO:0000313" key="2">
    <source>
        <dbReference type="EMBL" id="KAF3278830.1"/>
    </source>
</evidence>
<dbReference type="AlphaFoldDB" id="A0A7C8RAB1"/>
<dbReference type="CDD" id="cd18186">
    <property type="entry name" value="BTB_POZ_ZBTB_KLHL-like"/>
    <property type="match status" value="1"/>
</dbReference>
<dbReference type="Pfam" id="PF00651">
    <property type="entry name" value="BTB"/>
    <property type="match status" value="1"/>
</dbReference>
<accession>A0A7C8RAB1</accession>
<dbReference type="OrthoDB" id="2374172at2759"/>
<gene>
    <name evidence="2" type="ORF">TWF970_004374</name>
</gene>
<proteinExistence type="predicted"/>
<organism evidence="2 3">
    <name type="scientific">Orbilia oligospora</name>
    <name type="common">Nematode-trapping fungus</name>
    <name type="synonym">Arthrobotrys oligospora</name>
    <dbReference type="NCBI Taxonomy" id="2813651"/>
    <lineage>
        <taxon>Eukaryota</taxon>
        <taxon>Fungi</taxon>
        <taxon>Dikarya</taxon>
        <taxon>Ascomycota</taxon>
        <taxon>Pezizomycotina</taxon>
        <taxon>Orbiliomycetes</taxon>
        <taxon>Orbiliales</taxon>
        <taxon>Orbiliaceae</taxon>
        <taxon>Orbilia</taxon>
    </lineage>
</organism>
<dbReference type="PROSITE" id="PS50097">
    <property type="entry name" value="BTB"/>
    <property type="match status" value="1"/>
</dbReference>
<dbReference type="EMBL" id="JAABOJ010000023">
    <property type="protein sequence ID" value="KAF3278830.1"/>
    <property type="molecule type" value="Genomic_DNA"/>
</dbReference>
<sequence>MDSRTAEIWNEDAFLNLFNKPAMADVILTIGAVEQRQKYYGHELILSTASEYLGQLCRNCKERAIDGRKVIYLPQLNPEAMEIILRWIYGDRRPFSGVDCPLLVSHIVFAASNLGLEALGRPALDYLGDLVDKTTDNEKSGVAVTGNERTTNASAFTEPLDYWKLIRDICNWAYGWDTDELLSVMGDLTTTSPSPPKWLADMSTELNPTLLAMLLLGREQRLRNLSSCDDCQPLPMKGLDLSDDRYSECVGCEVIEPAPTMRTEVVKLDTVTLKCHHQRVSIVDLANDRDLMRRIIESDG</sequence>
<protein>
    <recommendedName>
        <fullName evidence="1">BTB domain-containing protein</fullName>
    </recommendedName>
</protein>
<dbReference type="InterPro" id="IPR000210">
    <property type="entry name" value="BTB/POZ_dom"/>
</dbReference>
<comment type="caution">
    <text evidence="2">The sequence shown here is derived from an EMBL/GenBank/DDBJ whole genome shotgun (WGS) entry which is preliminary data.</text>
</comment>
<dbReference type="SUPFAM" id="SSF54695">
    <property type="entry name" value="POZ domain"/>
    <property type="match status" value="1"/>
</dbReference>
<evidence type="ECO:0000259" key="1">
    <source>
        <dbReference type="PROSITE" id="PS50097"/>
    </source>
</evidence>
<dbReference type="InterPro" id="IPR011333">
    <property type="entry name" value="SKP1/BTB/POZ_sf"/>
</dbReference>
<reference evidence="2 3" key="1">
    <citation type="submission" date="2020-01" db="EMBL/GenBank/DDBJ databases">
        <authorList>
            <person name="Palmer J.M."/>
        </authorList>
    </citation>
    <scope>NUCLEOTIDE SEQUENCE [LARGE SCALE GENOMIC DNA]</scope>
    <source>
        <strain evidence="2 3">TWF970</strain>
    </source>
</reference>
<dbReference type="Proteomes" id="UP000474640">
    <property type="component" value="Unassembled WGS sequence"/>
</dbReference>